<dbReference type="RefSeq" id="WP_014855010.1">
    <property type="nucleotide sequence ID" value="NC_018178.1"/>
</dbReference>
<dbReference type="InterPro" id="IPR050695">
    <property type="entry name" value="N-acetylmuramoyl_amidase_3"/>
</dbReference>
<dbReference type="SUPFAM" id="SSF53187">
    <property type="entry name" value="Zn-dependent exopeptidases"/>
    <property type="match status" value="1"/>
</dbReference>
<proteinExistence type="predicted"/>
<keyword evidence="3 5" id="KW-0378">Hydrolase</keyword>
<dbReference type="EC" id="3.5.1.28" evidence="2"/>
<accession>I6ZWY6</accession>
<dbReference type="eggNOG" id="COG0860">
    <property type="taxonomic scope" value="Bacteria"/>
</dbReference>
<dbReference type="HOGENOM" id="CLU_787094_0_0_10"/>
<reference evidence="5 6" key="1">
    <citation type="journal article" date="2013" name="PLoS ONE">
        <title>Genomic analysis of Melioribacter roseus, facultatively anaerobic organotrophic bacterium representing a novel deep lineage within Bacteriodetes/Chlorobi group.</title>
        <authorList>
            <person name="Kadnikov V.V."/>
            <person name="Mardanov A.V."/>
            <person name="Podosokorskaya O.A."/>
            <person name="Gavrilov S.N."/>
            <person name="Kublanov I.V."/>
            <person name="Beletsky A.V."/>
            <person name="Bonch-Osmolovskaya E.A."/>
            <person name="Ravin N.V."/>
        </authorList>
    </citation>
    <scope>NUCLEOTIDE SEQUENCE [LARGE SCALE GENOMIC DNA]</scope>
    <source>
        <strain evidence="6">JCM 17771 / P3M-2</strain>
    </source>
</reference>
<dbReference type="EMBL" id="CP003557">
    <property type="protein sequence ID" value="AFN73573.1"/>
    <property type="molecule type" value="Genomic_DNA"/>
</dbReference>
<evidence type="ECO:0000259" key="4">
    <source>
        <dbReference type="SMART" id="SM00646"/>
    </source>
</evidence>
<dbReference type="GO" id="GO:0030288">
    <property type="term" value="C:outer membrane-bounded periplasmic space"/>
    <property type="evidence" value="ECO:0007669"/>
    <property type="project" value="TreeGrafter"/>
</dbReference>
<evidence type="ECO:0000256" key="3">
    <source>
        <dbReference type="ARBA" id="ARBA00022801"/>
    </source>
</evidence>
<dbReference type="GO" id="GO:0008745">
    <property type="term" value="F:N-acetylmuramoyl-L-alanine amidase activity"/>
    <property type="evidence" value="ECO:0007669"/>
    <property type="project" value="UniProtKB-EC"/>
</dbReference>
<dbReference type="OrthoDB" id="9772024at2"/>
<keyword evidence="6" id="KW-1185">Reference proteome</keyword>
<gene>
    <name evidence="5" type="ordered locus">MROS_0329</name>
</gene>
<feature type="domain" description="MurNAc-LAA" evidence="4">
    <location>
        <begin position="113"/>
        <end position="244"/>
    </location>
</feature>
<sequence length="352" mass="40599">MYKILFAAIIAVYLAGCSAGEFPLYELPPDWKEDSVRIKTIDRYTEFLEGRRIFIDPGHGGEDRRNKSRDGKIIEADVNLKVALYLKEYLEMAGAKVYMSRTEDITVPLQLRPKMADSVVAELFVSIHHNASSKEEDNYTNYTSTFYHARRGNYEYEPCNNDLAKYIQRDLSYVMGNPGGLGSFDGTYSDYIIYPGEGFYVLRNSKIPAVLVECGFHTSRLEILRLNDDTFNKIQAWGIFRGIAKYFMAGIPQITFLPESLNYENDTVTVSFKLSDKYGIDIERTEVYLNKSKKNFYYDTLNSVLTIKERTEPCGEIPLRIICANKRGNHSFPYRKKIVIYCGEKRYLFFSD</sequence>
<dbReference type="STRING" id="1191523.MROS_0329"/>
<dbReference type="CDD" id="cd02696">
    <property type="entry name" value="MurNAc-LAA"/>
    <property type="match status" value="1"/>
</dbReference>
<evidence type="ECO:0000313" key="6">
    <source>
        <dbReference type="Proteomes" id="UP000009011"/>
    </source>
</evidence>
<dbReference type="PATRIC" id="fig|1191523.3.peg.338"/>
<protein>
    <recommendedName>
        <fullName evidence="2">N-acetylmuramoyl-L-alanine amidase</fullName>
        <ecNumber evidence="2">3.5.1.28</ecNumber>
    </recommendedName>
</protein>
<dbReference type="GO" id="GO:0009253">
    <property type="term" value="P:peptidoglycan catabolic process"/>
    <property type="evidence" value="ECO:0007669"/>
    <property type="project" value="InterPro"/>
</dbReference>
<name>I6ZWY6_MELRP</name>
<dbReference type="Gene3D" id="3.40.630.40">
    <property type="entry name" value="Zn-dependent exopeptidases"/>
    <property type="match status" value="1"/>
</dbReference>
<evidence type="ECO:0000256" key="2">
    <source>
        <dbReference type="ARBA" id="ARBA00011901"/>
    </source>
</evidence>
<dbReference type="Proteomes" id="UP000009011">
    <property type="component" value="Chromosome"/>
</dbReference>
<dbReference type="PANTHER" id="PTHR30404">
    <property type="entry name" value="N-ACETYLMURAMOYL-L-ALANINE AMIDASE"/>
    <property type="match status" value="1"/>
</dbReference>
<dbReference type="InterPro" id="IPR002508">
    <property type="entry name" value="MurNAc-LAA_cat"/>
</dbReference>
<evidence type="ECO:0000256" key="1">
    <source>
        <dbReference type="ARBA" id="ARBA00001561"/>
    </source>
</evidence>
<comment type="catalytic activity">
    <reaction evidence="1">
        <text>Hydrolyzes the link between N-acetylmuramoyl residues and L-amino acid residues in certain cell-wall glycopeptides.</text>
        <dbReference type="EC" id="3.5.1.28"/>
    </reaction>
</comment>
<dbReference type="PANTHER" id="PTHR30404:SF0">
    <property type="entry name" value="N-ACETYLMURAMOYL-L-ALANINE AMIDASE AMIC"/>
    <property type="match status" value="1"/>
</dbReference>
<organism evidence="5 6">
    <name type="scientific">Melioribacter roseus (strain DSM 23840 / JCM 17771 / VKM B-2668 / P3M-2)</name>
    <dbReference type="NCBI Taxonomy" id="1191523"/>
    <lineage>
        <taxon>Bacteria</taxon>
        <taxon>Pseudomonadati</taxon>
        <taxon>Ignavibacteriota</taxon>
        <taxon>Ignavibacteria</taxon>
        <taxon>Ignavibacteriales</taxon>
        <taxon>Melioribacteraceae</taxon>
        <taxon>Melioribacter</taxon>
    </lineage>
</organism>
<dbReference type="Pfam" id="PF01520">
    <property type="entry name" value="Amidase_3"/>
    <property type="match status" value="1"/>
</dbReference>
<dbReference type="SMART" id="SM00646">
    <property type="entry name" value="Ami_3"/>
    <property type="match status" value="1"/>
</dbReference>
<evidence type="ECO:0000313" key="5">
    <source>
        <dbReference type="EMBL" id="AFN73573.1"/>
    </source>
</evidence>
<dbReference type="AlphaFoldDB" id="I6ZWY6"/>
<dbReference type="KEGG" id="mro:MROS_0329"/>